<dbReference type="EMBL" id="RBKT01000001">
    <property type="protein sequence ID" value="RKR90732.1"/>
    <property type="molecule type" value="Genomic_DNA"/>
</dbReference>
<keyword evidence="2" id="KW-1133">Transmembrane helix</keyword>
<keyword evidence="2" id="KW-0812">Transmembrane</keyword>
<keyword evidence="5" id="KW-1185">Reference proteome</keyword>
<reference evidence="4 5" key="1">
    <citation type="submission" date="2018-10" db="EMBL/GenBank/DDBJ databases">
        <title>Sequencing the genomes of 1000 actinobacteria strains.</title>
        <authorList>
            <person name="Klenk H.-P."/>
        </authorList>
    </citation>
    <scope>NUCLEOTIDE SEQUENCE [LARGE SCALE GENOMIC DNA]</scope>
    <source>
        <strain evidence="4 5">DSM 45175</strain>
    </source>
</reference>
<dbReference type="PROSITE" id="PS50093">
    <property type="entry name" value="PKD"/>
    <property type="match status" value="3"/>
</dbReference>
<keyword evidence="2" id="KW-0472">Membrane</keyword>
<dbReference type="Pfam" id="PF18911">
    <property type="entry name" value="PKD_4"/>
    <property type="match status" value="2"/>
</dbReference>
<feature type="domain" description="PKD" evidence="3">
    <location>
        <begin position="634"/>
        <end position="665"/>
    </location>
</feature>
<dbReference type="Gene3D" id="2.60.40.10">
    <property type="entry name" value="Immunoglobulins"/>
    <property type="match status" value="3"/>
</dbReference>
<dbReference type="InterPro" id="IPR022409">
    <property type="entry name" value="PKD/Chitinase_dom"/>
</dbReference>
<evidence type="ECO:0000256" key="2">
    <source>
        <dbReference type="SAM" id="Phobius"/>
    </source>
</evidence>
<evidence type="ECO:0000259" key="3">
    <source>
        <dbReference type="PROSITE" id="PS50093"/>
    </source>
</evidence>
<dbReference type="SMART" id="SM00089">
    <property type="entry name" value="PKD"/>
    <property type="match status" value="3"/>
</dbReference>
<dbReference type="SUPFAM" id="SSF49299">
    <property type="entry name" value="PKD domain"/>
    <property type="match status" value="3"/>
</dbReference>
<feature type="transmembrane region" description="Helical" evidence="2">
    <location>
        <begin position="509"/>
        <end position="542"/>
    </location>
</feature>
<proteinExistence type="predicted"/>
<sequence length="1235" mass="129218">MIDTHGFDVVIQATPAVLRKALRAAWKSGSVPQYLAIGAGLDLGGHTTSGGQLEIPAHQLDAELVPTIDGCRLSFGLVVQVTLADPPVPSAQLLDLTATVRAQAPIGPLPDSRDVGVRFDGLPRGAVGVTVTGDPTIGKLDQILAEYVHLAYRNGGPGGPPHPGVPALPHERDDTGQRFSFGAGSYTLDTHLEIYDDQSQPAYRIEVTRPDSGTALISVPCYLRICHVDGIGPAPVLADPMAVEARLEILVRLETSPGAYTLRFDTAEVTVARLTAATGLEGTHYTLNNSGLFGLLEGGLRTWLAEQGTALVQGFGPCGVPVPTAGQIESMIGDLFHADLAGRGFLALWTPEAGGELFAARDVATRVGAQSLTIAVNAGPDADIAAIAHLVPYGREFALAVPGPVLRAGIDAARSHHGWADSDLPRRVEQDDTRADVRELDLILTDGAIRMTGTLTVVDAILGCVDVDAGFRSEVGLRWHPDGGADDDGVQTLECQVIGEPELDPERSAAFWLIATILAVVSWGAGSILIGILVVVVAALVAGIAANTGAAKLVDPTSGTIRGIAGWPAELARIGRVRAVFHNPVTIQPDGLVVAGDFEVESSYAETPVRAARGGGSYTGTTGSPLTLTAGQTDPVARYRWWPGDGSPAVNARDLSHTYAASGVYLAEHCLTVPGPGGATSHNYALVYVANVPPTVDAGPDLVVDQGELVTLVGRFSDLEWTGSHVTSWNFGDASSIEPGAVAETHTPPRAEGTSTARHAWCDDGVYEVTLRVRDHNGGMASDTRLVTVRNVSPTVDAGPDLFTYPGTVLTLTATFSDPGWCDTHTATWSFGDRTGAIPAVVTETHQAPASRGTAVAAHRYPDGGTFLARCTVVDDNGGTGSAEVVIRAIDVVNRHFEDGFAQRGTGAVALGWEPYPRSSPPGTNAAPRHTASTFVVHGGRRAQGLQVGARERVGVYQRIGANPDWSYQVTAWYDLDQARPGTARLGVDPAGGDDPGAATIVWSDGTASERWSPLTVRVVARAAAITVFLEAYRPEGRDPAAGAERVWFDDVELLAAQPYCPPAPPPPTEVELDFGARGRGTQFPPEWSDQGFFLRTPDGAGRAVVALEPPASGTALRLGLGLVLRPPRPAERIVVTLLHTGGRPLSLSAVDAAGNIRDRAQLPPASPALPAGAVLTGPGIVAVRIDGRGAEAFLIRCRAVLDTPVLPGPREPIHPVAAPPSPDTPGGYGRGWRG</sequence>
<evidence type="ECO:0000313" key="4">
    <source>
        <dbReference type="EMBL" id="RKR90732.1"/>
    </source>
</evidence>
<dbReference type="AlphaFoldDB" id="A0A495JQR4"/>
<dbReference type="GO" id="GO:0005975">
    <property type="term" value="P:carbohydrate metabolic process"/>
    <property type="evidence" value="ECO:0007669"/>
    <property type="project" value="UniProtKB-ARBA"/>
</dbReference>
<feature type="region of interest" description="Disordered" evidence="1">
    <location>
        <begin position="1211"/>
        <end position="1235"/>
    </location>
</feature>
<name>A0A495JQR4_9ACTN</name>
<dbReference type="InterPro" id="IPR035986">
    <property type="entry name" value="PKD_dom_sf"/>
</dbReference>
<dbReference type="CDD" id="cd00146">
    <property type="entry name" value="PKD"/>
    <property type="match status" value="2"/>
</dbReference>
<comment type="caution">
    <text evidence="4">The sequence shown here is derived from an EMBL/GenBank/DDBJ whole genome shotgun (WGS) entry which is preliminary data.</text>
</comment>
<evidence type="ECO:0000256" key="1">
    <source>
        <dbReference type="SAM" id="MobiDB-lite"/>
    </source>
</evidence>
<gene>
    <name evidence="4" type="ORF">BDK92_5113</name>
</gene>
<dbReference type="Gene3D" id="2.60.120.260">
    <property type="entry name" value="Galactose-binding domain-like"/>
    <property type="match status" value="1"/>
</dbReference>
<evidence type="ECO:0000313" key="5">
    <source>
        <dbReference type="Proteomes" id="UP000277671"/>
    </source>
</evidence>
<dbReference type="Proteomes" id="UP000277671">
    <property type="component" value="Unassembled WGS sequence"/>
</dbReference>
<dbReference type="RefSeq" id="WP_170208680.1">
    <property type="nucleotide sequence ID" value="NZ_RBKT01000001.1"/>
</dbReference>
<feature type="domain" description="PKD" evidence="3">
    <location>
        <begin position="828"/>
        <end position="889"/>
    </location>
</feature>
<organism evidence="4 5">
    <name type="scientific">Micromonospora pisi</name>
    <dbReference type="NCBI Taxonomy" id="589240"/>
    <lineage>
        <taxon>Bacteria</taxon>
        <taxon>Bacillati</taxon>
        <taxon>Actinomycetota</taxon>
        <taxon>Actinomycetes</taxon>
        <taxon>Micromonosporales</taxon>
        <taxon>Micromonosporaceae</taxon>
        <taxon>Micromonospora</taxon>
    </lineage>
</organism>
<protein>
    <submittedName>
        <fullName evidence="4">PKD repeat protein</fullName>
    </submittedName>
</protein>
<accession>A0A495JQR4</accession>
<feature type="domain" description="PKD" evidence="3">
    <location>
        <begin position="729"/>
        <end position="789"/>
    </location>
</feature>
<dbReference type="InterPro" id="IPR000601">
    <property type="entry name" value="PKD_dom"/>
</dbReference>
<dbReference type="InterPro" id="IPR013783">
    <property type="entry name" value="Ig-like_fold"/>
</dbReference>